<protein>
    <submittedName>
        <fullName evidence="1">Uncharacterized protein</fullName>
    </submittedName>
</protein>
<proteinExistence type="predicted"/>
<organism evidence="1 3">
    <name type="scientific">Petrolisthes cinctipes</name>
    <name type="common">Flat porcelain crab</name>
    <dbReference type="NCBI Taxonomy" id="88211"/>
    <lineage>
        <taxon>Eukaryota</taxon>
        <taxon>Metazoa</taxon>
        <taxon>Ecdysozoa</taxon>
        <taxon>Arthropoda</taxon>
        <taxon>Crustacea</taxon>
        <taxon>Multicrustacea</taxon>
        <taxon>Malacostraca</taxon>
        <taxon>Eumalacostraca</taxon>
        <taxon>Eucarida</taxon>
        <taxon>Decapoda</taxon>
        <taxon>Pleocyemata</taxon>
        <taxon>Anomura</taxon>
        <taxon>Galatheoidea</taxon>
        <taxon>Porcellanidae</taxon>
        <taxon>Petrolisthes</taxon>
    </lineage>
</organism>
<sequence length="157" mass="17868">MDYHPTFASFISPPIDQLCISLTTTNHPNPSLHYSKPTQHYLYWPVTHLMTSQYCMGMYLLAHHCHLPTVIHLPSPITSTNSNIPHSHSLTFLHIPHHYTTTTSLTVIPSPSFTFHTITQQQHSLTVIPSPSFTFPTITQQQHSLTFIPSPSFTFYT</sequence>
<evidence type="ECO:0000313" key="2">
    <source>
        <dbReference type="EMBL" id="KAK3891339.1"/>
    </source>
</evidence>
<dbReference type="EMBL" id="JAWQEG010000352">
    <property type="protein sequence ID" value="KAK3891339.1"/>
    <property type="molecule type" value="Genomic_DNA"/>
</dbReference>
<keyword evidence="3" id="KW-1185">Reference proteome</keyword>
<dbReference type="EMBL" id="JAWQEG010001220">
    <property type="protein sequence ID" value="KAK3881401.1"/>
    <property type="molecule type" value="Genomic_DNA"/>
</dbReference>
<evidence type="ECO:0000313" key="3">
    <source>
        <dbReference type="Proteomes" id="UP001286313"/>
    </source>
</evidence>
<comment type="caution">
    <text evidence="1">The sequence shown here is derived from an EMBL/GenBank/DDBJ whole genome shotgun (WGS) entry which is preliminary data.</text>
</comment>
<dbReference type="Proteomes" id="UP001286313">
    <property type="component" value="Unassembled WGS sequence"/>
</dbReference>
<dbReference type="AlphaFoldDB" id="A0AAE1FXK0"/>
<gene>
    <name evidence="2" type="ORF">Pcinc_004782</name>
    <name evidence="1" type="ORF">Pcinc_014176</name>
</gene>
<reference evidence="1" key="1">
    <citation type="submission" date="2023-10" db="EMBL/GenBank/DDBJ databases">
        <title>Genome assemblies of two species of porcelain crab, Petrolisthes cinctipes and Petrolisthes manimaculis (Anomura: Porcellanidae).</title>
        <authorList>
            <person name="Angst P."/>
        </authorList>
    </citation>
    <scope>NUCLEOTIDE SEQUENCE</scope>
    <source>
        <strain evidence="1">PB745_01</strain>
        <tissue evidence="1">Gill</tissue>
    </source>
</reference>
<evidence type="ECO:0000313" key="1">
    <source>
        <dbReference type="EMBL" id="KAK3881401.1"/>
    </source>
</evidence>
<name>A0AAE1FXK0_PETCI</name>
<accession>A0AAE1FXK0</accession>